<evidence type="ECO:0000313" key="1">
    <source>
        <dbReference type="EMBL" id="SFU28060.1"/>
    </source>
</evidence>
<protein>
    <recommendedName>
        <fullName evidence="3">MG2 domain-containing protein</fullName>
    </recommendedName>
</protein>
<organism evidence="1 2">
    <name type="scientific">Pustulibacterium marinum</name>
    <dbReference type="NCBI Taxonomy" id="1224947"/>
    <lineage>
        <taxon>Bacteria</taxon>
        <taxon>Pseudomonadati</taxon>
        <taxon>Bacteroidota</taxon>
        <taxon>Flavobacteriia</taxon>
        <taxon>Flavobacteriales</taxon>
        <taxon>Flavobacteriaceae</taxon>
        <taxon>Pustulibacterium</taxon>
    </lineage>
</organism>
<proteinExistence type="predicted"/>
<sequence>MNKRIVMKYHIISALRILLFFGVFGVYAQSHQEHVYLRVNTASLLSGESLYYKIYVLDESNKPSSLSKLAYIELFDGKKNTVTKQKVLVNEGIASGDLFIDKEIASGSYKLIAYTNEALKNTELFQTDLLVVNPYQNNFENWESSSDTTGTSQEIVKKDVVIKSSDLLLLNNHEFGKREKVVVNFDREILKNTSFLEGNYSLSVRKIDAFSKIESIPESKNFKHYLFKDASLDTKQITAEFRGNIISGKLTGDDIANKTITASVPGNPFQFKLATTNENGDFYLVLDNPLPSSTVYLQPLNTTDALVTIDSFYIPKKAIREIKSYDLKLAMQPDIAERAVADQIENAYYDYKRDTLLEVANESVKKFYAPLEKIYYLDDFTRFPTMQETIVEIVKELYFKKKKGKYTLHSRDYENEYSENLFGETLIFIDGIIIRDTDQFFNYDARKIDRIEVVNSGYFYGGKLFNGIASVYTKEGDFILENNDEFPVYKKEMLPLSSTKTYFKPTYKTATSNARIPDYRYQLVWEPIFNLKEKANYSFYTSDVPGLYEITLDGFTSNGDPVSMCTQILVK</sequence>
<gene>
    <name evidence="1" type="ORF">SAMN05216480_101318</name>
</gene>
<name>A0A1I7EVT5_9FLAO</name>
<accession>A0A1I7EVT5</accession>
<keyword evidence="2" id="KW-1185">Reference proteome</keyword>
<dbReference type="EMBL" id="FPBK01000001">
    <property type="protein sequence ID" value="SFU28060.1"/>
    <property type="molecule type" value="Genomic_DNA"/>
</dbReference>
<dbReference type="Proteomes" id="UP000199138">
    <property type="component" value="Unassembled WGS sequence"/>
</dbReference>
<evidence type="ECO:0000313" key="2">
    <source>
        <dbReference type="Proteomes" id="UP000199138"/>
    </source>
</evidence>
<reference evidence="1 2" key="1">
    <citation type="submission" date="2016-10" db="EMBL/GenBank/DDBJ databases">
        <authorList>
            <person name="de Groot N.N."/>
        </authorList>
    </citation>
    <scope>NUCLEOTIDE SEQUENCE [LARGE SCALE GENOMIC DNA]</scope>
    <source>
        <strain evidence="1 2">CGMCC 1.12333</strain>
    </source>
</reference>
<dbReference type="AlphaFoldDB" id="A0A1I7EVT5"/>
<evidence type="ECO:0008006" key="3">
    <source>
        <dbReference type="Google" id="ProtNLM"/>
    </source>
</evidence>
<dbReference type="Gene3D" id="2.60.40.1930">
    <property type="match status" value="1"/>
</dbReference>
<dbReference type="STRING" id="1224947.SAMN05216480_101318"/>